<evidence type="ECO:0000256" key="6">
    <source>
        <dbReference type="ARBA" id="ARBA00022833"/>
    </source>
</evidence>
<dbReference type="SUPFAM" id="SSF69304">
    <property type="entry name" value="Tricorn protease N-terminal domain"/>
    <property type="match status" value="1"/>
</dbReference>
<dbReference type="Pfam" id="PF07504">
    <property type="entry name" value="FTP"/>
    <property type="match status" value="1"/>
</dbReference>
<dbReference type="InterPro" id="IPR027268">
    <property type="entry name" value="Peptidase_M4/M1_CTD_sf"/>
</dbReference>
<evidence type="ECO:0000259" key="11">
    <source>
        <dbReference type="Pfam" id="PF02868"/>
    </source>
</evidence>
<proteinExistence type="inferred from homology"/>
<sequence length="1074" mass="112814">MTVRHTLSVVLAVLLAALVAVPATAQKRTDDRRPLTGLDAASIPTYPSVQAFLDARGSAAQPALRDAATPVTSGRLAPLAAPIRRSLGAFTPSTGVAPIRVERAPNGTVRWMEGDLSAGLAQLRTSGTAGRIAAAQLVLDAYAPTLLLDIPSAELALTDADTDGLGATHVRFAQTYQGVPVWNAEVLVHLDRDGAVYAVNGTYQPTPRGVGVTPTLSAADARSAAVAALDALGRWQPLPEGTARWLGIEDEAPRLVIYRDPNGAHRLAYAIDLHANLIESYEMIVDAHSGDVLERLPRFCSFLHGEPAPLLSLDAPHLLAAPAGRAQFQNAQGVDLNGVTQSFRTWQADDGTSFMLSDLDNLNPAASTLPSSQSGGTLTLTANFQDIEQDPGLNYITSTNNTWTDPASVSASYNMPVTYAYFRDTFGRRAIDGNDESMISVVHINSNGQSLANAFWTGRLMVYGNGDGVNFGPFAGSLDVSAHEMSHGVIQHTADLVYKNQPGALNESIADVFGIMVDRDDFLSAEDIVIGSIAGRDLENPDNPALDQPQPAHMDQFQQLPESVDNGGVHVNSGIPNKAAVLVIKAIGREKTEQIWYRGLSSYLTRESQFIDARLAMERAARDLYGDGGAEVGAVSAAFAAVGIGEATGGGGGSDGGVDDLPPLAGGQSLVTFLTGSGTVGLLDLTDPQNVTAGLLPDAVARFSVEDASQVSAPRDGTSVWYVDAQGRLAFADTQTGAVSTFDGVYVAEPGDLWTASIAPDESMVALVSAYLNDPRIYLFDGTNFGAVDLLPETTVEGIRDESIDFPDVVTWSPNEAAPLLTFDAYHEVQYGPLGAPLGSQVGYWALHELDLASGRIYDLLPPQSSGVNIGNPTYSKTDPDVLAFDVADQTGVETYVVDFSAGTVTPLGTSSFSVEGASVTDAQRPSFSPDDQTVVVSSPSTASLLFVDRQSLQASYLAFSEPIYNPSWFMLGGTPQGNTPAEGAPLATIALGAPTPNPLASSARVPFTLAASGAVRLSVFDALGRRVATLVDGDRPAGEHAATWNAAGLAGGVYLVRLEVAGAVRTRTVTVAR</sequence>
<gene>
    <name evidence="13" type="ORF">BSZ37_16285</name>
</gene>
<dbReference type="Proteomes" id="UP000216339">
    <property type="component" value="Unassembled WGS sequence"/>
</dbReference>
<dbReference type="Gene3D" id="3.10.170.10">
    <property type="match status" value="1"/>
</dbReference>
<feature type="active site" evidence="8">
    <location>
        <position position="484"/>
    </location>
</feature>
<dbReference type="InterPro" id="IPR001570">
    <property type="entry name" value="Peptidase_M4_C_domain"/>
</dbReference>
<keyword evidence="3" id="KW-0479">Metal-binding</keyword>
<evidence type="ECO:0000256" key="3">
    <source>
        <dbReference type="ARBA" id="ARBA00022723"/>
    </source>
</evidence>
<feature type="active site" description="Proton donor" evidence="8">
    <location>
        <position position="570"/>
    </location>
</feature>
<dbReference type="Gene3D" id="2.60.40.4070">
    <property type="match status" value="1"/>
</dbReference>
<reference evidence="13 14" key="1">
    <citation type="submission" date="2016-11" db="EMBL/GenBank/DDBJ databases">
        <title>Study of marine rhodopsin-containing bacteria.</title>
        <authorList>
            <person name="Yoshizawa S."/>
            <person name="Kumagai Y."/>
            <person name="Kogure K."/>
        </authorList>
    </citation>
    <scope>NUCLEOTIDE SEQUENCE [LARGE SCALE GENOMIC DNA]</scope>
    <source>
        <strain evidence="13 14">SAORIC-28</strain>
    </source>
</reference>
<keyword evidence="5" id="KW-0378">Hydrolase</keyword>
<evidence type="ECO:0000256" key="9">
    <source>
        <dbReference type="SAM" id="SignalP"/>
    </source>
</evidence>
<keyword evidence="4 9" id="KW-0732">Signal</keyword>
<dbReference type="PRINTS" id="PR00730">
    <property type="entry name" value="THERMOLYSIN"/>
</dbReference>
<organism evidence="13 14">
    <name type="scientific">Rubrivirga marina</name>
    <dbReference type="NCBI Taxonomy" id="1196024"/>
    <lineage>
        <taxon>Bacteria</taxon>
        <taxon>Pseudomonadati</taxon>
        <taxon>Rhodothermota</taxon>
        <taxon>Rhodothermia</taxon>
        <taxon>Rhodothermales</taxon>
        <taxon>Rubricoccaceae</taxon>
        <taxon>Rubrivirga</taxon>
    </lineage>
</organism>
<evidence type="ECO:0000259" key="10">
    <source>
        <dbReference type="Pfam" id="PF01447"/>
    </source>
</evidence>
<evidence type="ECO:0000259" key="12">
    <source>
        <dbReference type="Pfam" id="PF07504"/>
    </source>
</evidence>
<dbReference type="InterPro" id="IPR023612">
    <property type="entry name" value="Peptidase_M4"/>
</dbReference>
<dbReference type="Pfam" id="PF01447">
    <property type="entry name" value="Peptidase_M4"/>
    <property type="match status" value="1"/>
</dbReference>
<feature type="domain" description="FTP" evidence="12">
    <location>
        <begin position="153"/>
        <end position="203"/>
    </location>
</feature>
<keyword evidence="2" id="KW-0645">Protease</keyword>
<evidence type="ECO:0000256" key="2">
    <source>
        <dbReference type="ARBA" id="ARBA00022670"/>
    </source>
</evidence>
<feature type="domain" description="Peptidase M4 C-terminal" evidence="11">
    <location>
        <begin position="494"/>
        <end position="644"/>
    </location>
</feature>
<dbReference type="RefSeq" id="WP_095511560.1">
    <property type="nucleotide sequence ID" value="NZ_MQWD01000001.1"/>
</dbReference>
<protein>
    <submittedName>
        <fullName evidence="13">Uncharacterized protein</fullName>
    </submittedName>
</protein>
<dbReference type="InterPro" id="IPR011096">
    <property type="entry name" value="FTP_domain"/>
</dbReference>
<dbReference type="Gene3D" id="1.10.390.10">
    <property type="entry name" value="Neutral Protease Domain 2"/>
    <property type="match status" value="1"/>
</dbReference>
<dbReference type="GO" id="GO:0006508">
    <property type="term" value="P:proteolysis"/>
    <property type="evidence" value="ECO:0007669"/>
    <property type="project" value="UniProtKB-KW"/>
</dbReference>
<keyword evidence="14" id="KW-1185">Reference proteome</keyword>
<dbReference type="InterPro" id="IPR013856">
    <property type="entry name" value="Peptidase_M4_domain"/>
</dbReference>
<evidence type="ECO:0000256" key="8">
    <source>
        <dbReference type="PIRSR" id="PIRSR623612-1"/>
    </source>
</evidence>
<dbReference type="GO" id="GO:0004222">
    <property type="term" value="F:metalloendopeptidase activity"/>
    <property type="evidence" value="ECO:0007669"/>
    <property type="project" value="InterPro"/>
</dbReference>
<name>A0A271J3L8_9BACT</name>
<evidence type="ECO:0000256" key="1">
    <source>
        <dbReference type="ARBA" id="ARBA00009388"/>
    </source>
</evidence>
<dbReference type="AlphaFoldDB" id="A0A271J3L8"/>
<dbReference type="GO" id="GO:0046872">
    <property type="term" value="F:metal ion binding"/>
    <property type="evidence" value="ECO:0007669"/>
    <property type="project" value="UniProtKB-KW"/>
</dbReference>
<dbReference type="SUPFAM" id="SSF55486">
    <property type="entry name" value="Metalloproteases ('zincins'), catalytic domain"/>
    <property type="match status" value="1"/>
</dbReference>
<dbReference type="Gene3D" id="3.10.450.490">
    <property type="match status" value="1"/>
</dbReference>
<feature type="chain" id="PRO_5012695930" evidence="9">
    <location>
        <begin position="26"/>
        <end position="1074"/>
    </location>
</feature>
<dbReference type="EMBL" id="MQWD01000001">
    <property type="protein sequence ID" value="PAP77887.1"/>
    <property type="molecule type" value="Genomic_DNA"/>
</dbReference>
<comment type="similarity">
    <text evidence="1">Belongs to the peptidase M4 family.</text>
</comment>
<evidence type="ECO:0000256" key="5">
    <source>
        <dbReference type="ARBA" id="ARBA00022801"/>
    </source>
</evidence>
<accession>A0A271J3L8</accession>
<feature type="domain" description="Peptidase M4" evidence="10">
    <location>
        <begin position="332"/>
        <end position="491"/>
    </location>
</feature>
<evidence type="ECO:0000313" key="14">
    <source>
        <dbReference type="Proteomes" id="UP000216339"/>
    </source>
</evidence>
<dbReference type="OrthoDB" id="291295at2"/>
<dbReference type="Pfam" id="PF02868">
    <property type="entry name" value="Peptidase_M4_C"/>
    <property type="match status" value="1"/>
</dbReference>
<keyword evidence="6" id="KW-0862">Zinc</keyword>
<dbReference type="InterPro" id="IPR050728">
    <property type="entry name" value="Zinc_Metalloprotease_M4"/>
</dbReference>
<dbReference type="PANTHER" id="PTHR33794:SF1">
    <property type="entry name" value="BACILLOLYSIN"/>
    <property type="match status" value="1"/>
</dbReference>
<feature type="signal peptide" evidence="9">
    <location>
        <begin position="1"/>
        <end position="25"/>
    </location>
</feature>
<evidence type="ECO:0000256" key="4">
    <source>
        <dbReference type="ARBA" id="ARBA00022729"/>
    </source>
</evidence>
<evidence type="ECO:0000313" key="13">
    <source>
        <dbReference type="EMBL" id="PAP77887.1"/>
    </source>
</evidence>
<keyword evidence="7" id="KW-0482">Metalloprotease</keyword>
<evidence type="ECO:0000256" key="7">
    <source>
        <dbReference type="ARBA" id="ARBA00023049"/>
    </source>
</evidence>
<dbReference type="PANTHER" id="PTHR33794">
    <property type="entry name" value="BACILLOLYSIN"/>
    <property type="match status" value="1"/>
</dbReference>
<comment type="caution">
    <text evidence="13">The sequence shown here is derived from an EMBL/GenBank/DDBJ whole genome shotgun (WGS) entry which is preliminary data.</text>
</comment>
<dbReference type="CDD" id="cd09597">
    <property type="entry name" value="M4_TLP"/>
    <property type="match status" value="1"/>
</dbReference>